<evidence type="ECO:0000256" key="7">
    <source>
        <dbReference type="ARBA" id="ARBA00022786"/>
    </source>
</evidence>
<evidence type="ECO:0000256" key="3">
    <source>
        <dbReference type="ARBA" id="ARBA00022670"/>
    </source>
</evidence>
<dbReference type="FunFam" id="3.30.40.10:FF:000026">
    <property type="entry name" value="Ubiquitin carboxyl-terminal hydrolase"/>
    <property type="match status" value="1"/>
</dbReference>
<dbReference type="SUPFAM" id="SSF57850">
    <property type="entry name" value="RING/U-box"/>
    <property type="match status" value="1"/>
</dbReference>
<evidence type="ECO:0000313" key="22">
    <source>
        <dbReference type="Proteomes" id="UP000481153"/>
    </source>
</evidence>
<evidence type="ECO:0000259" key="20">
    <source>
        <dbReference type="PROSITE" id="PS50271"/>
    </source>
</evidence>
<feature type="active site" description="Proton acceptor" evidence="12">
    <location>
        <position position="766"/>
    </location>
</feature>
<dbReference type="InterPro" id="IPR050164">
    <property type="entry name" value="Peptidase_C19"/>
</dbReference>
<evidence type="ECO:0000256" key="17">
    <source>
        <dbReference type="SAM" id="MobiDB-lite"/>
    </source>
</evidence>
<dbReference type="GO" id="GO:0016579">
    <property type="term" value="P:protein deubiquitination"/>
    <property type="evidence" value="ECO:0007669"/>
    <property type="project" value="InterPro"/>
</dbReference>
<accession>A0A6G0WJC0</accession>
<feature type="binding site" evidence="13">
    <location>
        <begin position="204"/>
        <end position="207"/>
    </location>
    <ligand>
        <name>substrate</name>
    </ligand>
</feature>
<feature type="binding site" evidence="14">
    <location>
        <position position="180"/>
    </location>
    <ligand>
        <name>Zn(2+)</name>
        <dbReference type="ChEBI" id="CHEBI:29105"/>
    </ligand>
</feature>
<dbReference type="GO" id="GO:0005829">
    <property type="term" value="C:cytosol"/>
    <property type="evidence" value="ECO:0007669"/>
    <property type="project" value="TreeGrafter"/>
</dbReference>
<sequence length="804" mass="89737">MDKFGAVKIANERSVVYKEECVLSFDTPFTETGIYTNLSTFESFGEPYVHADSVKTNQKVYLHQKFVRTGVKKHALEDVKKLAIGVEGGFQEDEEQVEKNLSIVVFNGKDKQVYELADPALPEIIRQSANSVLNHQGHYVAEQVKSWQEEIQTSQYAFDLIQLPREDCAPISGDPSTWICSSETCDKKENLWMNLSDGYVGCGRRNFDGSGGCGEALRHYEATGKNFPLAVKLGTITPSGGGDVYSYVEDDMVHDPNLAAHLRHFGIKIDELTKTEKTMNELEVELNKNWDFDSIMEEGKNLQPISGAGYMGFVNLGNSCYMNSILQLLLAIPELKERYMSNLAPPSSVSPAKDLPTQMVKLFRAIYSDRYVHEELRPLMFRSLVGKDHVDFSSNRQQDAMEYFQHFLDLLTRAETSSPAVLNAGPISSLPSSKLFSFSFEDRLECVTSQKVKYVSREDNVLQLNIPLEAAINAQEVQEFKRQKLENSDTSQRKPVVADVPFEACLQEAFSTELIDGFYSTALGRKGPASKTIRFQTYPKYLFVQMRRYYVSEDWTPKKMDVCVTVPQTLHLGTYKSTGKQGHEVLLPDDDKSGSQGTASTNALEPDANLVADLMAMGFSENGCKRAALATSNAPAAVAMEWIFSHMEDADFNSPIPPPNATNPAPSPTTCPPEVMANLTMMGFNETQVKCALDHTNQNPDLAAEWLFSNMDTLDALVREFERKEAAKVAASSTSSQENPLESRDGGEYELVGFVSHMGSNTHSGHYVAHVKKQDQWIFFNDSKVAVSDTPPFGAGYIYLFRRK</sequence>
<evidence type="ECO:0000313" key="21">
    <source>
        <dbReference type="EMBL" id="KAF0727329.1"/>
    </source>
</evidence>
<dbReference type="InterPro" id="IPR001607">
    <property type="entry name" value="Znf_UBP"/>
</dbReference>
<dbReference type="VEuPathDB" id="FungiDB:AeMF1_011069"/>
<keyword evidence="4 11" id="KW-0479">Metal-binding</keyword>
<dbReference type="PROSITE" id="PS50235">
    <property type="entry name" value="USP_3"/>
    <property type="match status" value="1"/>
</dbReference>
<dbReference type="Gene3D" id="3.30.40.10">
    <property type="entry name" value="Zinc/RING finger domain, C3HC4 (zinc finger)"/>
    <property type="match status" value="2"/>
</dbReference>
<dbReference type="Pfam" id="PF17807">
    <property type="entry name" value="zf-UBP_var"/>
    <property type="match status" value="1"/>
</dbReference>
<evidence type="ECO:0000256" key="8">
    <source>
        <dbReference type="ARBA" id="ARBA00022801"/>
    </source>
</evidence>
<dbReference type="PROSITE" id="PS00972">
    <property type="entry name" value="USP_1"/>
    <property type="match status" value="1"/>
</dbReference>
<dbReference type="InterPro" id="IPR013083">
    <property type="entry name" value="Znf_RING/FYVE/PHD"/>
</dbReference>
<dbReference type="PANTHER" id="PTHR24006">
    <property type="entry name" value="UBIQUITIN CARBOXYL-TERMINAL HYDROLASE"/>
    <property type="match status" value="1"/>
</dbReference>
<evidence type="ECO:0000256" key="16">
    <source>
        <dbReference type="RuleBase" id="RU366025"/>
    </source>
</evidence>
<dbReference type="PROSITE" id="PS00973">
    <property type="entry name" value="USP_2"/>
    <property type="match status" value="1"/>
</dbReference>
<keyword evidence="5" id="KW-0677">Repeat</keyword>
<dbReference type="Pfam" id="PF00443">
    <property type="entry name" value="UCH"/>
    <property type="match status" value="1"/>
</dbReference>
<evidence type="ECO:0000256" key="9">
    <source>
        <dbReference type="ARBA" id="ARBA00022807"/>
    </source>
</evidence>
<dbReference type="EMBL" id="VJMJ01000198">
    <property type="protein sequence ID" value="KAF0727329.1"/>
    <property type="molecule type" value="Genomic_DNA"/>
</dbReference>
<evidence type="ECO:0000256" key="5">
    <source>
        <dbReference type="ARBA" id="ARBA00022737"/>
    </source>
</evidence>
<dbReference type="SUPFAM" id="SSF46934">
    <property type="entry name" value="UBA-like"/>
    <property type="match status" value="1"/>
</dbReference>
<dbReference type="InterPro" id="IPR038765">
    <property type="entry name" value="Papain-like_cys_pep_sf"/>
</dbReference>
<feature type="binding site" evidence="14">
    <location>
        <position position="185"/>
    </location>
    <ligand>
        <name>Zn(2+)</name>
        <dbReference type="ChEBI" id="CHEBI:29105"/>
    </ligand>
</feature>
<keyword evidence="6 15" id="KW-0863">Zinc-finger</keyword>
<feature type="domain" description="UBA" evidence="18">
    <location>
        <begin position="670"/>
        <end position="710"/>
    </location>
</feature>
<dbReference type="InterPro" id="IPR018200">
    <property type="entry name" value="USP_CS"/>
</dbReference>
<evidence type="ECO:0000256" key="1">
    <source>
        <dbReference type="ARBA" id="ARBA00000707"/>
    </source>
</evidence>
<gene>
    <name evidence="21" type="ORF">Ae201684_014589</name>
</gene>
<feature type="binding site" evidence="13">
    <location>
        <position position="247"/>
    </location>
    <ligand>
        <name>substrate</name>
    </ligand>
</feature>
<dbReference type="GO" id="GO:0008270">
    <property type="term" value="F:zinc ion binding"/>
    <property type="evidence" value="ECO:0007669"/>
    <property type="project" value="UniProtKB-UniRule"/>
</dbReference>
<evidence type="ECO:0000256" key="11">
    <source>
        <dbReference type="PIRNR" id="PIRNR016308"/>
    </source>
</evidence>
<comment type="similarity">
    <text evidence="2 11 16">Belongs to the peptidase C19 family.</text>
</comment>
<feature type="binding site" evidence="14">
    <location>
        <position position="202"/>
    </location>
    <ligand>
        <name>Zn(2+)</name>
        <dbReference type="ChEBI" id="CHEBI:29105"/>
    </ligand>
</feature>
<feature type="domain" description="UBA" evidence="18">
    <location>
        <begin position="605"/>
        <end position="646"/>
    </location>
</feature>
<dbReference type="InterPro" id="IPR016652">
    <property type="entry name" value="Ubiquitinyl_hydrolase"/>
</dbReference>
<evidence type="ECO:0000256" key="4">
    <source>
        <dbReference type="ARBA" id="ARBA00022723"/>
    </source>
</evidence>
<dbReference type="AlphaFoldDB" id="A0A6G0WJC0"/>
<evidence type="ECO:0000256" key="15">
    <source>
        <dbReference type="PROSITE-ProRule" id="PRU00502"/>
    </source>
</evidence>
<feature type="binding site" evidence="13">
    <location>
        <position position="192"/>
    </location>
    <ligand>
        <name>substrate</name>
    </ligand>
</feature>
<dbReference type="Gene3D" id="1.10.8.10">
    <property type="entry name" value="DNA helicase RuvA subunit, C-terminal domain"/>
    <property type="match status" value="2"/>
</dbReference>
<feature type="region of interest" description="Disordered" evidence="17">
    <location>
        <begin position="581"/>
        <end position="603"/>
    </location>
</feature>
<dbReference type="EC" id="3.4.19.12" evidence="11 16"/>
<dbReference type="PROSITE" id="PS50030">
    <property type="entry name" value="UBA"/>
    <property type="match status" value="2"/>
</dbReference>
<feature type="binding site" evidence="13">
    <location>
        <position position="245"/>
    </location>
    <ligand>
        <name>substrate</name>
    </ligand>
</feature>
<keyword evidence="8 11" id="KW-0378">Hydrolase</keyword>
<dbReference type="PROSITE" id="PS50271">
    <property type="entry name" value="ZF_UBP"/>
    <property type="match status" value="1"/>
</dbReference>
<feature type="active site" description="Nucleophile" evidence="12">
    <location>
        <position position="320"/>
    </location>
</feature>
<evidence type="ECO:0000256" key="6">
    <source>
        <dbReference type="ARBA" id="ARBA00022771"/>
    </source>
</evidence>
<protein>
    <recommendedName>
        <fullName evidence="11 16">Ubiquitin carboxyl-terminal hydrolase</fullName>
        <ecNumber evidence="11 16">3.4.19.12</ecNumber>
    </recommendedName>
</protein>
<feature type="domain" description="USP" evidence="19">
    <location>
        <begin position="311"/>
        <end position="804"/>
    </location>
</feature>
<evidence type="ECO:0000256" key="12">
    <source>
        <dbReference type="PIRSR" id="PIRSR016308-1"/>
    </source>
</evidence>
<evidence type="ECO:0000256" key="13">
    <source>
        <dbReference type="PIRSR" id="PIRSR016308-2"/>
    </source>
</evidence>
<dbReference type="SMART" id="SM00165">
    <property type="entry name" value="UBA"/>
    <property type="match status" value="2"/>
</dbReference>
<evidence type="ECO:0000256" key="14">
    <source>
        <dbReference type="PIRSR" id="PIRSR016308-3"/>
    </source>
</evidence>
<evidence type="ECO:0000256" key="10">
    <source>
        <dbReference type="ARBA" id="ARBA00022833"/>
    </source>
</evidence>
<keyword evidence="3 11" id="KW-0645">Protease</keyword>
<dbReference type="InterPro" id="IPR009060">
    <property type="entry name" value="UBA-like_sf"/>
</dbReference>
<keyword evidence="7 11" id="KW-0833">Ubl conjugation pathway</keyword>
<dbReference type="Gene3D" id="3.90.70.10">
    <property type="entry name" value="Cysteine proteinases"/>
    <property type="match status" value="1"/>
</dbReference>
<comment type="caution">
    <text evidence="21">The sequence shown here is derived from an EMBL/GenBank/DDBJ whole genome shotgun (WGS) entry which is preliminary data.</text>
</comment>
<organism evidence="21 22">
    <name type="scientific">Aphanomyces euteiches</name>
    <dbReference type="NCBI Taxonomy" id="100861"/>
    <lineage>
        <taxon>Eukaryota</taxon>
        <taxon>Sar</taxon>
        <taxon>Stramenopiles</taxon>
        <taxon>Oomycota</taxon>
        <taxon>Saprolegniomycetes</taxon>
        <taxon>Saprolegniales</taxon>
        <taxon>Verrucalvaceae</taxon>
        <taxon>Aphanomyces</taxon>
    </lineage>
</organism>
<dbReference type="GO" id="GO:0005634">
    <property type="term" value="C:nucleus"/>
    <property type="evidence" value="ECO:0007669"/>
    <property type="project" value="TreeGrafter"/>
</dbReference>
<dbReference type="InterPro" id="IPR001394">
    <property type="entry name" value="Peptidase_C19_UCH"/>
</dbReference>
<dbReference type="SMART" id="SM00290">
    <property type="entry name" value="ZnF_UBP"/>
    <property type="match status" value="1"/>
</dbReference>
<keyword evidence="22" id="KW-1185">Reference proteome</keyword>
<keyword evidence="10 11" id="KW-0862">Zinc</keyword>
<dbReference type="InterPro" id="IPR041432">
    <property type="entry name" value="UBP13_Znf-UBP_var"/>
</dbReference>
<feature type="binding site" evidence="13">
    <location>
        <position position="250"/>
    </location>
    <ligand>
        <name>substrate</name>
    </ligand>
</feature>
<dbReference type="GO" id="GO:0004843">
    <property type="term" value="F:cysteine-type deubiquitinase activity"/>
    <property type="evidence" value="ECO:0007669"/>
    <property type="project" value="UniProtKB-UniRule"/>
</dbReference>
<keyword evidence="9 11" id="KW-0788">Thiol protease</keyword>
<dbReference type="SUPFAM" id="SSF54001">
    <property type="entry name" value="Cysteine proteinases"/>
    <property type="match status" value="1"/>
</dbReference>
<dbReference type="PIRSF" id="PIRSF016308">
    <property type="entry name" value="UBP"/>
    <property type="match status" value="1"/>
</dbReference>
<evidence type="ECO:0000256" key="2">
    <source>
        <dbReference type="ARBA" id="ARBA00009085"/>
    </source>
</evidence>
<dbReference type="GO" id="GO:0006508">
    <property type="term" value="P:proteolysis"/>
    <property type="evidence" value="ECO:0007669"/>
    <property type="project" value="UniProtKB-KW"/>
</dbReference>
<evidence type="ECO:0000259" key="19">
    <source>
        <dbReference type="PROSITE" id="PS50235"/>
    </source>
</evidence>
<dbReference type="InterPro" id="IPR015940">
    <property type="entry name" value="UBA"/>
</dbReference>
<proteinExistence type="inferred from homology"/>
<dbReference type="Proteomes" id="UP000481153">
    <property type="component" value="Unassembled WGS sequence"/>
</dbReference>
<name>A0A6G0WJC0_9STRA</name>
<feature type="compositionally biased region" description="Polar residues" evidence="17">
    <location>
        <begin position="594"/>
        <end position="603"/>
    </location>
</feature>
<feature type="domain" description="UBP-type" evidence="20">
    <location>
        <begin position="152"/>
        <end position="269"/>
    </location>
</feature>
<dbReference type="Pfam" id="PF02148">
    <property type="entry name" value="zf-UBP"/>
    <property type="match status" value="1"/>
</dbReference>
<dbReference type="PANTHER" id="PTHR24006:SF664">
    <property type="entry name" value="UBIQUITIN CARBOXYL-TERMINAL HYDROLASE"/>
    <property type="match status" value="1"/>
</dbReference>
<dbReference type="InterPro" id="IPR028889">
    <property type="entry name" value="USP"/>
</dbReference>
<reference evidence="21 22" key="1">
    <citation type="submission" date="2019-07" db="EMBL/GenBank/DDBJ databases">
        <title>Genomics analysis of Aphanomyces spp. identifies a new class of oomycete effector associated with host adaptation.</title>
        <authorList>
            <person name="Gaulin E."/>
        </authorList>
    </citation>
    <scope>NUCLEOTIDE SEQUENCE [LARGE SCALE GENOMIC DNA]</scope>
    <source>
        <strain evidence="21 22">ATCC 201684</strain>
    </source>
</reference>
<evidence type="ECO:0000259" key="18">
    <source>
        <dbReference type="PROSITE" id="PS50030"/>
    </source>
</evidence>
<comment type="catalytic activity">
    <reaction evidence="1 11 16">
        <text>Thiol-dependent hydrolysis of ester, thioester, amide, peptide and isopeptide bonds formed by the C-terminal Gly of ubiquitin (a 76-residue protein attached to proteins as an intracellular targeting signal).</text>
        <dbReference type="EC" id="3.4.19.12"/>
    </reaction>
</comment>